<reference evidence="2" key="2">
    <citation type="submission" date="2021-01" db="EMBL/GenBank/DDBJ databases">
        <authorList>
            <person name="Schikora-Tamarit M.A."/>
        </authorList>
    </citation>
    <scope>NUCLEOTIDE SEQUENCE</scope>
    <source>
        <strain evidence="2">CBS2887</strain>
    </source>
</reference>
<sequence>MKRKYPKSKIAAEENLVDQPYKQRKGKKSSKYDLKYEKKKSKGRSTAVKIRTIINLILRMIVFPFYLVYLIFKQIFVTKPYETIFAIKDKLRAIYIKSKLSYRKAKKFALEDEQERELVRDRKMLYMLGGKLTKIKMKIAAKFRFFAKIIGKVIILIKKAFCTFFSLIKKLNWFKKKTIGVLKVLISKLYSAWEDTEIIVYKIKGLPFAIIDKMKKFVDQAIEEGQLKEREPEFDFNDPENTNAHIGQSMMIPIDDNVTIEVIREDWDDGKHPENWESIPPIVIPPPQVQSAPVPDSTIVSHKQNYDYSYGFRRPVSKECAPKGPKRDYTPPRLFVYPYEQHKDHYDQVAVHPSAPLPIHKDVNYPAPLHNNCSPNPAVPLSKQSIKHHEYPYLCPTPVRPHSHRQPLYCAPDFAKHAPMDYTEAYAAQASAEVPLAHQVGASVESSVDFGNEEEKTVVSFSKLPSPLIPPRPDPAIVSKVLQKN</sequence>
<keyword evidence="1" id="KW-0812">Transmembrane</keyword>
<keyword evidence="3" id="KW-1185">Reference proteome</keyword>
<protein>
    <submittedName>
        <fullName evidence="2">Uncharacterized protein</fullName>
    </submittedName>
</protein>
<keyword evidence="1" id="KW-0472">Membrane</keyword>
<keyword evidence="1" id="KW-1133">Transmembrane helix</keyword>
<evidence type="ECO:0000313" key="3">
    <source>
        <dbReference type="Proteomes" id="UP000774326"/>
    </source>
</evidence>
<evidence type="ECO:0000313" key="2">
    <source>
        <dbReference type="EMBL" id="KAH3679999.1"/>
    </source>
</evidence>
<comment type="caution">
    <text evidence="2">The sequence shown here is derived from an EMBL/GenBank/DDBJ whole genome shotgun (WGS) entry which is preliminary data.</text>
</comment>
<dbReference type="EMBL" id="JAEUBG010004822">
    <property type="protein sequence ID" value="KAH3679999.1"/>
    <property type="molecule type" value="Genomic_DNA"/>
</dbReference>
<organism evidence="2 3">
    <name type="scientific">Wickerhamomyces pijperi</name>
    <name type="common">Yeast</name>
    <name type="synonym">Pichia pijperi</name>
    <dbReference type="NCBI Taxonomy" id="599730"/>
    <lineage>
        <taxon>Eukaryota</taxon>
        <taxon>Fungi</taxon>
        <taxon>Dikarya</taxon>
        <taxon>Ascomycota</taxon>
        <taxon>Saccharomycotina</taxon>
        <taxon>Saccharomycetes</taxon>
        <taxon>Phaffomycetales</taxon>
        <taxon>Wickerhamomycetaceae</taxon>
        <taxon>Wickerhamomyces</taxon>
    </lineage>
</organism>
<dbReference type="OrthoDB" id="10664960at2759"/>
<evidence type="ECO:0000256" key="1">
    <source>
        <dbReference type="SAM" id="Phobius"/>
    </source>
</evidence>
<gene>
    <name evidence="2" type="ORF">WICPIJ_008475</name>
</gene>
<accession>A0A9P8TIF7</accession>
<feature type="transmembrane region" description="Helical" evidence="1">
    <location>
        <begin position="52"/>
        <end position="72"/>
    </location>
</feature>
<reference evidence="2" key="1">
    <citation type="journal article" date="2021" name="Open Biol.">
        <title>Shared evolutionary footprints suggest mitochondrial oxidative damage underlies multiple complex I losses in fungi.</title>
        <authorList>
            <person name="Schikora-Tamarit M.A."/>
            <person name="Marcet-Houben M."/>
            <person name="Nosek J."/>
            <person name="Gabaldon T."/>
        </authorList>
    </citation>
    <scope>NUCLEOTIDE SEQUENCE</scope>
    <source>
        <strain evidence="2">CBS2887</strain>
    </source>
</reference>
<name>A0A9P8TIF7_WICPI</name>
<proteinExistence type="predicted"/>
<dbReference type="Proteomes" id="UP000774326">
    <property type="component" value="Unassembled WGS sequence"/>
</dbReference>
<dbReference type="AlphaFoldDB" id="A0A9P8TIF7"/>